<reference evidence="3 4" key="1">
    <citation type="submission" date="2019-06" db="EMBL/GenBank/DDBJ databases">
        <authorList>
            <person name="Palmer J.M."/>
        </authorList>
    </citation>
    <scope>NUCLEOTIDE SEQUENCE [LARGE SCALE GENOMIC DNA]</scope>
    <source>
        <strain evidence="2 3">TWF106</strain>
        <strain evidence="1 4">TWF788</strain>
    </source>
</reference>
<proteinExistence type="predicted"/>
<evidence type="ECO:0000313" key="3">
    <source>
        <dbReference type="Proteomes" id="UP000472727"/>
    </source>
</evidence>
<organism evidence="1 4">
    <name type="scientific">Orbilia oligospora</name>
    <name type="common">Nematode-trapping fungus</name>
    <name type="synonym">Arthrobotrys oligospora</name>
    <dbReference type="NCBI Taxonomy" id="2813651"/>
    <lineage>
        <taxon>Eukaryota</taxon>
        <taxon>Fungi</taxon>
        <taxon>Dikarya</taxon>
        <taxon>Ascomycota</taxon>
        <taxon>Pezizomycotina</taxon>
        <taxon>Orbiliomycetes</taxon>
        <taxon>Orbiliales</taxon>
        <taxon>Orbiliaceae</taxon>
        <taxon>Orbilia</taxon>
    </lineage>
</organism>
<dbReference type="EMBL" id="WIWS01000058">
    <property type="protein sequence ID" value="KAF3214607.1"/>
    <property type="molecule type" value="Genomic_DNA"/>
</dbReference>
<evidence type="ECO:0000313" key="2">
    <source>
        <dbReference type="EMBL" id="KAF3214607.1"/>
    </source>
</evidence>
<dbReference type="Proteomes" id="UP000472727">
    <property type="component" value="Unassembled WGS sequence"/>
</dbReference>
<evidence type="ECO:0000313" key="4">
    <source>
        <dbReference type="Proteomes" id="UP000479691"/>
    </source>
</evidence>
<name>A0A7C8KFZ8_ORBOL</name>
<evidence type="ECO:0000313" key="1">
    <source>
        <dbReference type="EMBL" id="KAF3162588.1"/>
    </source>
</evidence>
<comment type="caution">
    <text evidence="1">The sequence shown here is derived from an EMBL/GenBank/DDBJ whole genome shotgun (WGS) entry which is preliminary data.</text>
</comment>
<dbReference type="AlphaFoldDB" id="A0A7C8KFZ8"/>
<accession>A0A7C8KFZ8</accession>
<dbReference type="Proteomes" id="UP000479691">
    <property type="component" value="Unassembled WGS sequence"/>
</dbReference>
<gene>
    <name evidence="2" type="ORF">TWF106_008966</name>
    <name evidence="1" type="ORF">TWF788_001958</name>
</gene>
<protein>
    <submittedName>
        <fullName evidence="1">Uncharacterized protein</fullName>
    </submittedName>
</protein>
<sequence length="88" mass="9649">MQPYPMGEAHHRHLRFLVCCIGKTKNRLLIVFVKKPLVGDTDAISCLGTSEEVPADPSPSSFVPVFISLDSSIDRGVWCRKPAGKLSP</sequence>
<dbReference type="EMBL" id="JAABOE010000130">
    <property type="protein sequence ID" value="KAF3162588.1"/>
    <property type="molecule type" value="Genomic_DNA"/>
</dbReference>